<dbReference type="SUPFAM" id="SSF53474">
    <property type="entry name" value="alpha/beta-Hydrolases"/>
    <property type="match status" value="1"/>
</dbReference>
<evidence type="ECO:0000313" key="10">
    <source>
        <dbReference type="Proteomes" id="UP000245764"/>
    </source>
</evidence>
<proteinExistence type="inferred from homology"/>
<organism evidence="9 10">
    <name type="scientific">Zymoseptoria tritici ST99CH_1E4</name>
    <dbReference type="NCBI Taxonomy" id="1276532"/>
    <lineage>
        <taxon>Eukaryota</taxon>
        <taxon>Fungi</taxon>
        <taxon>Dikarya</taxon>
        <taxon>Ascomycota</taxon>
        <taxon>Pezizomycotina</taxon>
        <taxon>Dothideomycetes</taxon>
        <taxon>Dothideomycetidae</taxon>
        <taxon>Mycosphaerellales</taxon>
        <taxon>Mycosphaerellaceae</taxon>
        <taxon>Zymoseptoria</taxon>
    </lineage>
</organism>
<feature type="transmembrane region" description="Helical" evidence="8">
    <location>
        <begin position="179"/>
        <end position="196"/>
    </location>
</feature>
<evidence type="ECO:0000256" key="5">
    <source>
        <dbReference type="ARBA" id="ARBA00023242"/>
    </source>
</evidence>
<dbReference type="PANTHER" id="PTHR12265">
    <property type="entry name" value="TRANSMEMBRANE PROTEIN 53"/>
    <property type="match status" value="1"/>
</dbReference>
<keyword evidence="4 8" id="KW-0472">Membrane</keyword>
<keyword evidence="3 8" id="KW-1133">Transmembrane helix</keyword>
<comment type="subcellular location">
    <subcellularLocation>
        <location evidence="6">Nucleus outer membrane</location>
        <topology evidence="6">Single-pass membrane protein</topology>
    </subcellularLocation>
</comment>
<dbReference type="EMBL" id="LT854254">
    <property type="protein sequence ID" value="SMR45982.1"/>
    <property type="molecule type" value="Genomic_DNA"/>
</dbReference>
<dbReference type="InterPro" id="IPR008547">
    <property type="entry name" value="DUF829_TMEM53"/>
</dbReference>
<comment type="similarity">
    <text evidence="1">Belongs to the TMEM53 family.</text>
</comment>
<dbReference type="Proteomes" id="UP000245764">
    <property type="component" value="Chromosome 2"/>
</dbReference>
<gene>
    <name evidence="9" type="ORF">ZT1E4_G2600</name>
</gene>
<dbReference type="PANTHER" id="PTHR12265:SF30">
    <property type="entry name" value="TRANSMEMBRANE PROTEIN 53"/>
    <property type="match status" value="1"/>
</dbReference>
<evidence type="ECO:0000256" key="2">
    <source>
        <dbReference type="ARBA" id="ARBA00022692"/>
    </source>
</evidence>
<reference evidence="10" key="1">
    <citation type="submission" date="2017-05" db="EMBL/GenBank/DDBJ databases">
        <authorList>
            <person name="Song R."/>
            <person name="Chenine A.L."/>
            <person name="Ruprecht R.M."/>
        </authorList>
    </citation>
    <scope>NUCLEOTIDE SEQUENCE [LARGE SCALE GENOMIC DNA]</scope>
</reference>
<evidence type="ECO:0000256" key="6">
    <source>
        <dbReference type="ARBA" id="ARBA00034303"/>
    </source>
</evidence>
<dbReference type="Pfam" id="PF05705">
    <property type="entry name" value="DUF829"/>
    <property type="match status" value="1"/>
</dbReference>
<dbReference type="Gene3D" id="3.40.50.1820">
    <property type="entry name" value="alpha/beta hydrolase"/>
    <property type="match status" value="1"/>
</dbReference>
<name>A0A2H1FXF0_ZYMTR</name>
<protein>
    <recommendedName>
        <fullName evidence="11">Indole-diterpene biosynthesis protein PaxU</fullName>
    </recommendedName>
</protein>
<keyword evidence="5" id="KW-0539">Nucleus</keyword>
<evidence type="ECO:0000256" key="1">
    <source>
        <dbReference type="ARBA" id="ARBA00007387"/>
    </source>
</evidence>
<keyword evidence="2 8" id="KW-0812">Transmembrane</keyword>
<evidence type="ECO:0000313" key="9">
    <source>
        <dbReference type="EMBL" id="SMR45982.1"/>
    </source>
</evidence>
<sequence>MSSTRASAIDGFDRITDSISLHRPEASSKQRSISHEQPSLIVICSWMNAAEKHIAKYTAGYRRLYPDTTVLLVQCSLAGFFTSKAKQEVLLKPAYDMIINHKSEGNQGGPVVLHAFSNGGGTLANYIAGFLNERSPGKKVVFNKVILDCLPGIPSIAGAVRAISFSLPRNPILRLLGQWIFRIWLVAYSIFAYALRRREDRVTRLRRRLNDPERFDLGAPRLYLYSKADDLVEHWAVAEHAEGARKKGYRVREELFINAPHCAIAKDEPERYWKAVQEHIAGSSINSSLQAGPSRLSRKAVSGHVHG</sequence>
<dbReference type="InterPro" id="IPR029058">
    <property type="entry name" value="AB_hydrolase_fold"/>
</dbReference>
<evidence type="ECO:0000256" key="4">
    <source>
        <dbReference type="ARBA" id="ARBA00023136"/>
    </source>
</evidence>
<feature type="region of interest" description="Disordered" evidence="7">
    <location>
        <begin position="287"/>
        <end position="307"/>
    </location>
</feature>
<dbReference type="AlphaFoldDB" id="A0A2H1FXF0"/>
<accession>A0A2H1FXF0</accession>
<feature type="transmembrane region" description="Helical" evidence="8">
    <location>
        <begin position="145"/>
        <end position="167"/>
    </location>
</feature>
<evidence type="ECO:0000256" key="3">
    <source>
        <dbReference type="ARBA" id="ARBA00022989"/>
    </source>
</evidence>
<dbReference type="GO" id="GO:0005640">
    <property type="term" value="C:nuclear outer membrane"/>
    <property type="evidence" value="ECO:0007669"/>
    <property type="project" value="UniProtKB-SubCell"/>
</dbReference>
<evidence type="ECO:0008006" key="11">
    <source>
        <dbReference type="Google" id="ProtNLM"/>
    </source>
</evidence>
<evidence type="ECO:0000256" key="7">
    <source>
        <dbReference type="SAM" id="MobiDB-lite"/>
    </source>
</evidence>
<evidence type="ECO:0000256" key="8">
    <source>
        <dbReference type="SAM" id="Phobius"/>
    </source>
</evidence>